<dbReference type="EMBL" id="CM023486">
    <property type="protein sequence ID" value="KAH6928096.1"/>
    <property type="molecule type" value="Genomic_DNA"/>
</dbReference>
<name>A0ACB7RZG4_HYAAI</name>
<keyword evidence="2" id="KW-1185">Reference proteome</keyword>
<organism evidence="1 2">
    <name type="scientific">Hyalomma asiaticum</name>
    <name type="common">Tick</name>
    <dbReference type="NCBI Taxonomy" id="266040"/>
    <lineage>
        <taxon>Eukaryota</taxon>
        <taxon>Metazoa</taxon>
        <taxon>Ecdysozoa</taxon>
        <taxon>Arthropoda</taxon>
        <taxon>Chelicerata</taxon>
        <taxon>Arachnida</taxon>
        <taxon>Acari</taxon>
        <taxon>Parasitiformes</taxon>
        <taxon>Ixodida</taxon>
        <taxon>Ixodoidea</taxon>
        <taxon>Ixodidae</taxon>
        <taxon>Hyalomminae</taxon>
        <taxon>Hyalomma</taxon>
    </lineage>
</organism>
<accession>A0ACB7RZG4</accession>
<gene>
    <name evidence="1" type="ORF">HPB50_011846</name>
</gene>
<sequence length="119" mass="13466">MPAVTLSPSKPSIFSNLYQCATKLSFRSCLQTSAAVCFLMCTEKRFEKEHTEDTQLNHVSICHVFKLKELSSMKNIHIISLVNDELTEKNAAKNTADDTTARVKEKCIPDTLNERQTEE</sequence>
<evidence type="ECO:0000313" key="1">
    <source>
        <dbReference type="EMBL" id="KAH6928096.1"/>
    </source>
</evidence>
<evidence type="ECO:0000313" key="2">
    <source>
        <dbReference type="Proteomes" id="UP000821845"/>
    </source>
</evidence>
<proteinExistence type="predicted"/>
<protein>
    <submittedName>
        <fullName evidence="1">Uncharacterized protein</fullName>
    </submittedName>
</protein>
<comment type="caution">
    <text evidence="1">The sequence shown here is derived from an EMBL/GenBank/DDBJ whole genome shotgun (WGS) entry which is preliminary data.</text>
</comment>
<dbReference type="Proteomes" id="UP000821845">
    <property type="component" value="Chromosome 6"/>
</dbReference>
<reference evidence="1" key="1">
    <citation type="submission" date="2020-05" db="EMBL/GenBank/DDBJ databases">
        <title>Large-scale comparative analyses of tick genomes elucidate their genetic diversity and vector capacities.</title>
        <authorList>
            <person name="Jia N."/>
            <person name="Wang J."/>
            <person name="Shi W."/>
            <person name="Du L."/>
            <person name="Sun Y."/>
            <person name="Zhan W."/>
            <person name="Jiang J."/>
            <person name="Wang Q."/>
            <person name="Zhang B."/>
            <person name="Ji P."/>
            <person name="Sakyi L.B."/>
            <person name="Cui X."/>
            <person name="Yuan T."/>
            <person name="Jiang B."/>
            <person name="Yang W."/>
            <person name="Lam T.T.-Y."/>
            <person name="Chang Q."/>
            <person name="Ding S."/>
            <person name="Wang X."/>
            <person name="Zhu J."/>
            <person name="Ruan X."/>
            <person name="Zhao L."/>
            <person name="Wei J."/>
            <person name="Que T."/>
            <person name="Du C."/>
            <person name="Cheng J."/>
            <person name="Dai P."/>
            <person name="Han X."/>
            <person name="Huang E."/>
            <person name="Gao Y."/>
            <person name="Liu J."/>
            <person name="Shao H."/>
            <person name="Ye R."/>
            <person name="Li L."/>
            <person name="Wei W."/>
            <person name="Wang X."/>
            <person name="Wang C."/>
            <person name="Yang T."/>
            <person name="Huo Q."/>
            <person name="Li W."/>
            <person name="Guo W."/>
            <person name="Chen H."/>
            <person name="Zhou L."/>
            <person name="Ni X."/>
            <person name="Tian J."/>
            <person name="Zhou Y."/>
            <person name="Sheng Y."/>
            <person name="Liu T."/>
            <person name="Pan Y."/>
            <person name="Xia L."/>
            <person name="Li J."/>
            <person name="Zhao F."/>
            <person name="Cao W."/>
        </authorList>
    </citation>
    <scope>NUCLEOTIDE SEQUENCE</scope>
    <source>
        <strain evidence="1">Hyas-2018</strain>
    </source>
</reference>